<accession>A0A0S2SPL5</accession>
<gene>
    <name evidence="7 9" type="primary">surA</name>
    <name evidence="9" type="ORF">WL1483_4158</name>
</gene>
<dbReference type="PANTHER" id="PTHR47637">
    <property type="entry name" value="CHAPERONE SURA"/>
    <property type="match status" value="1"/>
</dbReference>
<dbReference type="Proteomes" id="UP000058114">
    <property type="component" value="Chromosome"/>
</dbReference>
<dbReference type="Gene3D" id="3.10.50.40">
    <property type="match status" value="2"/>
</dbReference>
<dbReference type="PROSITE" id="PS50198">
    <property type="entry name" value="PPIC_PPIASE_2"/>
    <property type="match status" value="2"/>
</dbReference>
<dbReference type="SUPFAM" id="SSF109998">
    <property type="entry name" value="Triger factor/SurA peptide-binding domain-like"/>
    <property type="match status" value="1"/>
</dbReference>
<feature type="signal peptide" evidence="7">
    <location>
        <begin position="1"/>
        <end position="25"/>
    </location>
</feature>
<comment type="function">
    <text evidence="7">Chaperone involved in the correct folding and assembly of outer membrane proteins. Recognizes specific patterns of aromatic residues and the orientation of their side chains, which are found more frequently in integral outer membrane proteins. May act in both early periplasmic and late outer membrane-associated steps of protein maturation.</text>
</comment>
<dbReference type="GO" id="GO:0042277">
    <property type="term" value="F:peptide binding"/>
    <property type="evidence" value="ECO:0007669"/>
    <property type="project" value="InterPro"/>
</dbReference>
<dbReference type="PATRIC" id="fig|652.5.peg.3880"/>
<dbReference type="KEGG" id="asr:WL1483_4158"/>
<dbReference type="SUPFAM" id="SSF54534">
    <property type="entry name" value="FKBP-like"/>
    <property type="match status" value="2"/>
</dbReference>
<keyword evidence="4 7" id="KW-0697">Rotamase</keyword>
<keyword evidence="3 7" id="KW-0574">Periplasm</keyword>
<evidence type="ECO:0000313" key="10">
    <source>
        <dbReference type="Proteomes" id="UP000058114"/>
    </source>
</evidence>
<keyword evidence="1 7" id="KW-0732">Signal</keyword>
<dbReference type="GO" id="GO:0003755">
    <property type="term" value="F:peptidyl-prolyl cis-trans isomerase activity"/>
    <property type="evidence" value="ECO:0007669"/>
    <property type="project" value="UniProtKB-UniRule"/>
</dbReference>
<dbReference type="InterPro" id="IPR027304">
    <property type="entry name" value="Trigger_fact/SurA_dom_sf"/>
</dbReference>
<evidence type="ECO:0000256" key="7">
    <source>
        <dbReference type="HAMAP-Rule" id="MF_01183"/>
    </source>
</evidence>
<dbReference type="InterPro" id="IPR046357">
    <property type="entry name" value="PPIase_dom_sf"/>
</dbReference>
<dbReference type="GO" id="GO:0043165">
    <property type="term" value="P:Gram-negative-bacterium-type cell outer membrane assembly"/>
    <property type="evidence" value="ECO:0007669"/>
    <property type="project" value="InterPro"/>
</dbReference>
<dbReference type="EC" id="5.2.1.8" evidence="7"/>
<name>A0A0S2SPL5_9GAMM</name>
<comment type="subcellular location">
    <subcellularLocation>
        <location evidence="7">Periplasm</location>
    </subcellularLocation>
    <text evidence="7">Is capable of associating with the outer membrane.</text>
</comment>
<dbReference type="InterPro" id="IPR015391">
    <property type="entry name" value="SurA_N"/>
</dbReference>
<evidence type="ECO:0000256" key="5">
    <source>
        <dbReference type="ARBA" id="ARBA00023186"/>
    </source>
</evidence>
<dbReference type="GO" id="GO:0050821">
    <property type="term" value="P:protein stabilization"/>
    <property type="evidence" value="ECO:0007669"/>
    <property type="project" value="InterPro"/>
</dbReference>
<reference evidence="10" key="1">
    <citation type="submission" date="2015-10" db="EMBL/GenBank/DDBJ databases">
        <title>Complete Genome Sequence of Aeromonas schubertii strain WL1483.</title>
        <authorList>
            <person name="Liu L."/>
        </authorList>
    </citation>
    <scope>NUCLEOTIDE SEQUENCE [LARGE SCALE GENOMIC DNA]</scope>
    <source>
        <strain evidence="10">WL1483</strain>
    </source>
</reference>
<keyword evidence="5 7" id="KW-0143">Chaperone</keyword>
<evidence type="ECO:0000256" key="2">
    <source>
        <dbReference type="ARBA" id="ARBA00022737"/>
    </source>
</evidence>
<keyword evidence="2 7" id="KW-0677">Repeat</keyword>
<dbReference type="NCBIfam" id="NF008038">
    <property type="entry name" value="PRK10770.1"/>
    <property type="match status" value="1"/>
</dbReference>
<sequence precursor="true">MDMKKTLIALLTAGVFGALSQAAVAAPELADRVLAVVNKDVVLASQQDALVQKVKSNAREQGQSLPDDATLRRQALDRLIQESLVLQLADRQGLKVSDTQLEQAIAGIATENRMSVEQLRAQLDREGMTYPQYREEVRREILMGEVRRNQVRRRVNISEQEVKQVVEILKKQGQQQNEFHVGHIQIALPDNPSAAQLDAAKAKAQRIMQALSSGADFRKLAIAESNGPKALEGGDWGWMSLQEMPTLMAEAVQGASKGAIVGPLRSGAGLHIIKVFDTKGQQQVNLTEVKSRHILIKPSIILSEEKAKGMLDGFLRDLRSGKANFAQLAEKYSEDPGSAVQGGELGWSSPDVYAPEFRDMVNRLQPGQISQPFRTSFGWHIVQLEDRRSQDATDKALEQRAYQLIYNRRFAEEVQGWMDELRDGAYIRIEDGQS</sequence>
<dbReference type="Pfam" id="PF09312">
    <property type="entry name" value="SurA_N"/>
    <property type="match status" value="1"/>
</dbReference>
<evidence type="ECO:0000313" key="9">
    <source>
        <dbReference type="EMBL" id="ALP43577.1"/>
    </source>
</evidence>
<protein>
    <recommendedName>
        <fullName evidence="7">Chaperone SurA</fullName>
    </recommendedName>
    <alternativeName>
        <fullName evidence="7">Peptidyl-prolyl cis-trans isomerase SurA</fullName>
        <shortName evidence="7">PPIase SurA</shortName>
        <ecNumber evidence="7">5.2.1.8</ecNumber>
    </alternativeName>
    <alternativeName>
        <fullName evidence="7">Rotamase SurA</fullName>
    </alternativeName>
</protein>
<reference evidence="9 10" key="2">
    <citation type="journal article" date="2016" name="Genome Announc.">
        <title>Complete Genome Sequence of the Highly Virulent Aeromonas schubertii Strain WL1483, Isolated from Diseased Snakehead Fish (Channa argus) in China.</title>
        <authorList>
            <person name="Liu L."/>
            <person name="Li N."/>
            <person name="Zhang D."/>
            <person name="Fu X."/>
            <person name="Shi C."/>
            <person name="Lin Q."/>
            <person name="Hao G."/>
        </authorList>
    </citation>
    <scope>NUCLEOTIDE SEQUENCE [LARGE SCALE GENOMIC DNA]</scope>
    <source>
        <strain evidence="9 10">WL1483</strain>
    </source>
</reference>
<evidence type="ECO:0000256" key="6">
    <source>
        <dbReference type="ARBA" id="ARBA00023235"/>
    </source>
</evidence>
<organism evidence="9 10">
    <name type="scientific">Aeromonas schubertii</name>
    <dbReference type="NCBI Taxonomy" id="652"/>
    <lineage>
        <taxon>Bacteria</taxon>
        <taxon>Pseudomonadati</taxon>
        <taxon>Pseudomonadota</taxon>
        <taxon>Gammaproteobacteria</taxon>
        <taxon>Aeromonadales</taxon>
        <taxon>Aeromonadaceae</taxon>
        <taxon>Aeromonas</taxon>
    </lineage>
</organism>
<dbReference type="GO" id="GO:0006457">
    <property type="term" value="P:protein folding"/>
    <property type="evidence" value="ECO:0007669"/>
    <property type="project" value="UniProtKB-UniRule"/>
</dbReference>
<dbReference type="InterPro" id="IPR023034">
    <property type="entry name" value="PPIase_SurA"/>
</dbReference>
<dbReference type="InterPro" id="IPR000297">
    <property type="entry name" value="PPIase_PpiC"/>
</dbReference>
<dbReference type="Pfam" id="PF00639">
    <property type="entry name" value="Rotamase"/>
    <property type="match status" value="2"/>
</dbReference>
<evidence type="ECO:0000256" key="1">
    <source>
        <dbReference type="ARBA" id="ARBA00022729"/>
    </source>
</evidence>
<dbReference type="InterPro" id="IPR023058">
    <property type="entry name" value="PPIase_PpiC_CS"/>
</dbReference>
<feature type="chain" id="PRO_5008995447" description="Chaperone SurA" evidence="7">
    <location>
        <begin position="26"/>
        <end position="434"/>
    </location>
</feature>
<dbReference type="HAMAP" id="MF_01183">
    <property type="entry name" value="Chaperone_SurA"/>
    <property type="match status" value="1"/>
</dbReference>
<comment type="catalytic activity">
    <reaction evidence="7">
        <text>[protein]-peptidylproline (omega=180) = [protein]-peptidylproline (omega=0)</text>
        <dbReference type="Rhea" id="RHEA:16237"/>
        <dbReference type="Rhea" id="RHEA-COMP:10747"/>
        <dbReference type="Rhea" id="RHEA-COMP:10748"/>
        <dbReference type="ChEBI" id="CHEBI:83833"/>
        <dbReference type="ChEBI" id="CHEBI:83834"/>
        <dbReference type="EC" id="5.2.1.8"/>
    </reaction>
</comment>
<feature type="domain" description="PpiC" evidence="8">
    <location>
        <begin position="176"/>
        <end position="277"/>
    </location>
</feature>
<keyword evidence="6 7" id="KW-0413">Isomerase</keyword>
<evidence type="ECO:0000256" key="3">
    <source>
        <dbReference type="ARBA" id="ARBA00022764"/>
    </source>
</evidence>
<feature type="domain" description="PpiC" evidence="8">
    <location>
        <begin position="286"/>
        <end position="386"/>
    </location>
</feature>
<comment type="domain">
    <text evidence="7">The PPIase activity resides only in the second parvulin domain. The N-terminal region and the C-terminal tail are necessary and sufficient for the chaperone activity of SurA. The PPIase activity is dispensable for SurA to function as a chaperone. The N-terminal region and the C-terminal tail are also required for porin recognition.</text>
</comment>
<dbReference type="EMBL" id="CP013067">
    <property type="protein sequence ID" value="ALP43577.1"/>
    <property type="molecule type" value="Genomic_DNA"/>
</dbReference>
<evidence type="ECO:0000256" key="4">
    <source>
        <dbReference type="ARBA" id="ARBA00023110"/>
    </source>
</evidence>
<dbReference type="InterPro" id="IPR050280">
    <property type="entry name" value="OMP_Chaperone_SurA"/>
</dbReference>
<dbReference type="PANTHER" id="PTHR47637:SF1">
    <property type="entry name" value="CHAPERONE SURA"/>
    <property type="match status" value="1"/>
</dbReference>
<dbReference type="GO" id="GO:0030288">
    <property type="term" value="C:outer membrane-bounded periplasmic space"/>
    <property type="evidence" value="ECO:0007669"/>
    <property type="project" value="InterPro"/>
</dbReference>
<dbReference type="AlphaFoldDB" id="A0A0S2SPL5"/>
<dbReference type="GO" id="GO:0051082">
    <property type="term" value="F:unfolded protein binding"/>
    <property type="evidence" value="ECO:0007669"/>
    <property type="project" value="UniProtKB-UniRule"/>
</dbReference>
<proteinExistence type="inferred from homology"/>
<evidence type="ECO:0000259" key="8">
    <source>
        <dbReference type="PROSITE" id="PS50198"/>
    </source>
</evidence>
<dbReference type="Gene3D" id="1.10.4030.10">
    <property type="entry name" value="Porin chaperone SurA, peptide-binding domain"/>
    <property type="match status" value="1"/>
</dbReference>
<dbReference type="PROSITE" id="PS01096">
    <property type="entry name" value="PPIC_PPIASE_1"/>
    <property type="match status" value="1"/>
</dbReference>